<feature type="transmembrane region" description="Helical" evidence="1">
    <location>
        <begin position="430"/>
        <end position="452"/>
    </location>
</feature>
<dbReference type="Gene3D" id="3.30.70.1440">
    <property type="entry name" value="Multidrug efflux transporter AcrB pore domain"/>
    <property type="match status" value="1"/>
</dbReference>
<dbReference type="Proteomes" id="UP000318509">
    <property type="component" value="Unassembled WGS sequence"/>
</dbReference>
<dbReference type="InterPro" id="IPR001036">
    <property type="entry name" value="Acrflvin-R"/>
</dbReference>
<dbReference type="PRINTS" id="PR00702">
    <property type="entry name" value="ACRIFLAVINRP"/>
</dbReference>
<comment type="caution">
    <text evidence="2">The sequence shown here is derived from an EMBL/GenBank/DDBJ whole genome shotgun (WGS) entry which is preliminary data.</text>
</comment>
<name>A0A537K217_9BACT</name>
<feature type="transmembrane region" description="Helical" evidence="1">
    <location>
        <begin position="988"/>
        <end position="1007"/>
    </location>
</feature>
<evidence type="ECO:0000313" key="3">
    <source>
        <dbReference type="Proteomes" id="UP000318509"/>
    </source>
</evidence>
<feature type="transmembrane region" description="Helical" evidence="1">
    <location>
        <begin position="458"/>
        <end position="480"/>
    </location>
</feature>
<sequence length="1054" mass="111974">MFLTRGATRNPVFVLMASIAVVVLSQIALARLPTDLFPKITIPVITVNTNYQGASPEAVERTVTYPIEQAVTRVAGVQQILSVTRQGNSDIDVWFNWGTDLNNTEVEIIQGVQRVMRTLPTGVSQPFISKFDISNIPVVQVVVGGGGLDARQLYDLAHNTIEPQLERLPGVSQAFVNGGLVRQFNVGVDPNKLVAAGLTLPDVQSAIVKYNALIPSGSLRNNRIDYQLNVPSLLQSVPAIRDVVITTHGGVPVHIRDVAQVEDAAADQTQIVHVDGRPGVLMFVARQPDANTIQTVDEIRAALPRLTGVPPGVSLSLGFDQSRYIRAAIQTLGREAIVGAVLTFGVVLVFLRSLWSLVIVGLGIPLSVSSALLLLYFTGQTLNVFTLGGLTLAMGRLVDDAIVVRENITRHLTVPGRGVLEAVVTATQEVGLPVLASTASTIAVFFPVVFLSGIAQRLFVPMALTIIFALGASYVVSMTIDPVLSTKLLRAGVPNVEGVGIVARVNRWSERLMDGLDLGYQRALGWTLGHRAVVLAGIGVVFALSLAAARGIGTEFFPATDESQFQINLEAPQGTAVQVTSVIAEQVAAIVRQIASPRDLVTVYTNAGIPSAGGGFGGNAGTNAANVQVRLVPPTQRRESTDDLANGVRRALAGKFPGIQLFVRTGGLQNRVVNFGSAAPIDIQLLGFDQQVGAQFAREVAGIVSATPGTADVQITPRGQYPAFTVALDSEKAAQLGLATTTVANAIDMAMAGNVGTASQFIDPVTGNEYNIVVRLMNQYRSHPEDLANVPLAVLADPGPGSAPPAAPLVAVRVRDVARIALGSQPLQISRKNEQRVIDVTANVVDRPLGAVSQEIVDRLNRLPFPPGFTYHMAGQTEQQQSAFGSLGFALALALMLVYMIMASQFQSLVDPFVIMFTVPLGIIGVIWMLLLTHTTLSIISFMGVITMVGVVVSNGILLVDYSNKQQAAGLAARDAVLTAGRIRLRPILMTALATIIAMIPMAVGIGEGAETNMPLARAVIGGLSVSTGLTLLLIPTLYVFFEERFPRRSHRAS</sequence>
<organism evidence="2 3">
    <name type="scientific">Candidatus Segetimicrobium genomatis</name>
    <dbReference type="NCBI Taxonomy" id="2569760"/>
    <lineage>
        <taxon>Bacteria</taxon>
        <taxon>Bacillati</taxon>
        <taxon>Candidatus Sysuimicrobiota</taxon>
        <taxon>Candidatus Sysuimicrobiia</taxon>
        <taxon>Candidatus Sysuimicrobiales</taxon>
        <taxon>Candidatus Segetimicrobiaceae</taxon>
        <taxon>Candidatus Segetimicrobium</taxon>
    </lineage>
</organism>
<dbReference type="SUPFAM" id="SSF82693">
    <property type="entry name" value="Multidrug efflux transporter AcrB pore domain, PN1, PN2, PC1 and PC2 subdomains"/>
    <property type="match status" value="3"/>
</dbReference>
<dbReference type="Gene3D" id="3.30.70.1320">
    <property type="entry name" value="Multidrug efflux transporter AcrB pore domain like"/>
    <property type="match status" value="1"/>
</dbReference>
<evidence type="ECO:0000313" key="2">
    <source>
        <dbReference type="EMBL" id="TMI89831.1"/>
    </source>
</evidence>
<keyword evidence="1" id="KW-1133">Transmembrane helix</keyword>
<dbReference type="Pfam" id="PF00873">
    <property type="entry name" value="ACR_tran"/>
    <property type="match status" value="1"/>
</dbReference>
<proteinExistence type="predicted"/>
<dbReference type="PANTHER" id="PTHR32063:SF8">
    <property type="entry name" value="CATION EFFLUX PROTEIN"/>
    <property type="match status" value="1"/>
</dbReference>
<dbReference type="Gene3D" id="3.30.2090.10">
    <property type="entry name" value="Multidrug efflux transporter AcrB TolC docking domain, DN and DC subdomains"/>
    <property type="match status" value="2"/>
</dbReference>
<feature type="transmembrane region" description="Helical" evidence="1">
    <location>
        <begin position="532"/>
        <end position="553"/>
    </location>
</feature>
<dbReference type="GO" id="GO:0042910">
    <property type="term" value="F:xenobiotic transmembrane transporter activity"/>
    <property type="evidence" value="ECO:0007669"/>
    <property type="project" value="TreeGrafter"/>
</dbReference>
<feature type="transmembrane region" description="Helical" evidence="1">
    <location>
        <begin position="913"/>
        <end position="931"/>
    </location>
</feature>
<evidence type="ECO:0000256" key="1">
    <source>
        <dbReference type="SAM" id="Phobius"/>
    </source>
</evidence>
<dbReference type="Gene3D" id="3.30.70.1430">
    <property type="entry name" value="Multidrug efflux transporter AcrB pore domain"/>
    <property type="match status" value="2"/>
</dbReference>
<accession>A0A537K217</accession>
<dbReference type="EMBL" id="VBAK01000118">
    <property type="protein sequence ID" value="TMI89831.1"/>
    <property type="molecule type" value="Genomic_DNA"/>
</dbReference>
<dbReference type="GO" id="GO:0005886">
    <property type="term" value="C:plasma membrane"/>
    <property type="evidence" value="ECO:0007669"/>
    <property type="project" value="TreeGrafter"/>
</dbReference>
<dbReference type="SUPFAM" id="SSF82714">
    <property type="entry name" value="Multidrug efflux transporter AcrB TolC docking domain, DN and DC subdomains"/>
    <property type="match status" value="2"/>
</dbReference>
<protein>
    <submittedName>
        <fullName evidence="2">Efflux RND transporter permease subunit</fullName>
    </submittedName>
</protein>
<keyword evidence="1" id="KW-0472">Membrane</keyword>
<feature type="transmembrane region" description="Helical" evidence="1">
    <location>
        <begin position="332"/>
        <end position="351"/>
    </location>
</feature>
<dbReference type="PANTHER" id="PTHR32063">
    <property type="match status" value="1"/>
</dbReference>
<feature type="transmembrane region" description="Helical" evidence="1">
    <location>
        <begin position="1019"/>
        <end position="1042"/>
    </location>
</feature>
<dbReference type="AlphaFoldDB" id="A0A537K217"/>
<feature type="transmembrane region" description="Helical" evidence="1">
    <location>
        <begin position="12"/>
        <end position="30"/>
    </location>
</feature>
<keyword evidence="1" id="KW-0812">Transmembrane</keyword>
<reference evidence="2 3" key="1">
    <citation type="journal article" date="2019" name="Nat. Microbiol.">
        <title>Mediterranean grassland soil C-N compound turnover is dependent on rainfall and depth, and is mediated by genomically divergent microorganisms.</title>
        <authorList>
            <person name="Diamond S."/>
            <person name="Andeer P.F."/>
            <person name="Li Z."/>
            <person name="Crits-Christoph A."/>
            <person name="Burstein D."/>
            <person name="Anantharaman K."/>
            <person name="Lane K.R."/>
            <person name="Thomas B.C."/>
            <person name="Pan C."/>
            <person name="Northen T.R."/>
            <person name="Banfield J.F."/>
        </authorList>
    </citation>
    <scope>NUCLEOTIDE SEQUENCE [LARGE SCALE GENOMIC DNA]</scope>
    <source>
        <strain evidence="2">NP_3</strain>
    </source>
</reference>
<dbReference type="SUPFAM" id="SSF82866">
    <property type="entry name" value="Multidrug efflux transporter AcrB transmembrane domain"/>
    <property type="match status" value="2"/>
</dbReference>
<dbReference type="Gene3D" id="1.20.1640.10">
    <property type="entry name" value="Multidrug efflux transporter AcrB transmembrane domain"/>
    <property type="match status" value="2"/>
</dbReference>
<feature type="transmembrane region" description="Helical" evidence="1">
    <location>
        <begin position="357"/>
        <end position="377"/>
    </location>
</feature>
<dbReference type="InterPro" id="IPR027463">
    <property type="entry name" value="AcrB_DN_DC_subdom"/>
</dbReference>
<feature type="transmembrane region" description="Helical" evidence="1">
    <location>
        <begin position="937"/>
        <end position="960"/>
    </location>
</feature>
<feature type="transmembrane region" description="Helical" evidence="1">
    <location>
        <begin position="883"/>
        <end position="901"/>
    </location>
</feature>
<gene>
    <name evidence="2" type="ORF">E6H00_08755</name>
</gene>